<dbReference type="InterPro" id="IPR029063">
    <property type="entry name" value="SAM-dependent_MTases_sf"/>
</dbReference>
<dbReference type="InterPro" id="IPR013216">
    <property type="entry name" value="Methyltransf_11"/>
</dbReference>
<dbReference type="RefSeq" id="WP_244595489.1">
    <property type="nucleotide sequence ID" value="NZ_FNUY01000003.1"/>
</dbReference>
<keyword evidence="2" id="KW-0489">Methyltransferase</keyword>
<accession>A0A1H5WYI8</accession>
<keyword evidence="3" id="KW-1185">Reference proteome</keyword>
<organism evidence="2 3">
    <name type="scientific">Bosea lathyri</name>
    <dbReference type="NCBI Taxonomy" id="1036778"/>
    <lineage>
        <taxon>Bacteria</taxon>
        <taxon>Pseudomonadati</taxon>
        <taxon>Pseudomonadota</taxon>
        <taxon>Alphaproteobacteria</taxon>
        <taxon>Hyphomicrobiales</taxon>
        <taxon>Boseaceae</taxon>
        <taxon>Bosea</taxon>
    </lineage>
</organism>
<dbReference type="GO" id="GO:0032259">
    <property type="term" value="P:methylation"/>
    <property type="evidence" value="ECO:0007669"/>
    <property type="project" value="UniProtKB-KW"/>
</dbReference>
<evidence type="ECO:0000259" key="1">
    <source>
        <dbReference type="Pfam" id="PF08241"/>
    </source>
</evidence>
<proteinExistence type="predicted"/>
<sequence>MLPATANGESMSWRDFWNGEHAIYVSPRHKALHYRQIATDLISHIPARDAVVLDHGCGEALDAARVAAACGRLYLCEAAPNVRDKLRAMLGRRDNVSVVSPEEVAALPENMLDLVVANSLIQYLGREELTALLALWRSKLKPGGKLVIADVIPPDVSPLTDASQLLAFAWRGGFLMAALAGLVRTAFSDYRKLRAQYGLATYAEADIVGLIRAAGYDDVQRQPNFGHNPHRMTFVGTNPA</sequence>
<dbReference type="Gene3D" id="3.40.50.150">
    <property type="entry name" value="Vaccinia Virus protein VP39"/>
    <property type="match status" value="1"/>
</dbReference>
<gene>
    <name evidence="2" type="ORF">SAMN04488115_10310</name>
</gene>
<dbReference type="AlphaFoldDB" id="A0A1H5WYI8"/>
<dbReference type="GO" id="GO:0008757">
    <property type="term" value="F:S-adenosylmethionine-dependent methyltransferase activity"/>
    <property type="evidence" value="ECO:0007669"/>
    <property type="project" value="InterPro"/>
</dbReference>
<dbReference type="Proteomes" id="UP000236743">
    <property type="component" value="Unassembled WGS sequence"/>
</dbReference>
<keyword evidence="2" id="KW-0808">Transferase</keyword>
<dbReference type="CDD" id="cd02440">
    <property type="entry name" value="AdoMet_MTases"/>
    <property type="match status" value="1"/>
</dbReference>
<name>A0A1H5WYI8_9HYPH</name>
<dbReference type="Pfam" id="PF08241">
    <property type="entry name" value="Methyltransf_11"/>
    <property type="match status" value="1"/>
</dbReference>
<feature type="domain" description="Methyltransferase type 11" evidence="1">
    <location>
        <begin position="53"/>
        <end position="148"/>
    </location>
</feature>
<evidence type="ECO:0000313" key="3">
    <source>
        <dbReference type="Proteomes" id="UP000236743"/>
    </source>
</evidence>
<dbReference type="SUPFAM" id="SSF53335">
    <property type="entry name" value="S-adenosyl-L-methionine-dependent methyltransferases"/>
    <property type="match status" value="1"/>
</dbReference>
<dbReference type="EMBL" id="FNUY01000003">
    <property type="protein sequence ID" value="SEG04160.1"/>
    <property type="molecule type" value="Genomic_DNA"/>
</dbReference>
<protein>
    <submittedName>
        <fullName evidence="2">Methyltransferase domain-containing protein</fullName>
    </submittedName>
</protein>
<evidence type="ECO:0000313" key="2">
    <source>
        <dbReference type="EMBL" id="SEG04160.1"/>
    </source>
</evidence>
<reference evidence="2 3" key="1">
    <citation type="submission" date="2016-10" db="EMBL/GenBank/DDBJ databases">
        <authorList>
            <person name="de Groot N.N."/>
        </authorList>
    </citation>
    <scope>NUCLEOTIDE SEQUENCE [LARGE SCALE GENOMIC DNA]</scope>
    <source>
        <strain evidence="2 3">DSM 26656</strain>
    </source>
</reference>